<dbReference type="KEGG" id="ggr:HKW67_17670"/>
<dbReference type="EMBL" id="CP053085">
    <property type="protein sequence ID" value="QJR38289.1"/>
    <property type="molecule type" value="Genomic_DNA"/>
</dbReference>
<proteinExistence type="predicted"/>
<reference evidence="3 4" key="1">
    <citation type="submission" date="2020-05" db="EMBL/GenBank/DDBJ databases">
        <title>Complete genome sequence of Gemmatimonas greenlandica TET16.</title>
        <authorList>
            <person name="Zeng Y."/>
        </authorList>
    </citation>
    <scope>NUCLEOTIDE SEQUENCE [LARGE SCALE GENOMIC DNA]</scope>
    <source>
        <strain evidence="3 4">TET16</strain>
    </source>
</reference>
<dbReference type="Proteomes" id="UP000500938">
    <property type="component" value="Chromosome"/>
</dbReference>
<evidence type="ECO:0000259" key="1">
    <source>
        <dbReference type="Pfam" id="PF04536"/>
    </source>
</evidence>
<dbReference type="InterPro" id="IPR007621">
    <property type="entry name" value="TPM_dom"/>
</dbReference>
<evidence type="ECO:0000259" key="2">
    <source>
        <dbReference type="Pfam" id="PF14534"/>
    </source>
</evidence>
<keyword evidence="4" id="KW-1185">Reference proteome</keyword>
<dbReference type="AlphaFoldDB" id="A0A6M4IX58"/>
<organism evidence="3 4">
    <name type="scientific">Gemmatimonas groenlandica</name>
    <dbReference type="NCBI Taxonomy" id="2732249"/>
    <lineage>
        <taxon>Bacteria</taxon>
        <taxon>Pseudomonadati</taxon>
        <taxon>Gemmatimonadota</taxon>
        <taxon>Gemmatimonadia</taxon>
        <taxon>Gemmatimonadales</taxon>
        <taxon>Gemmatimonadaceae</taxon>
        <taxon>Gemmatimonas</taxon>
    </lineage>
</organism>
<protein>
    <submittedName>
        <fullName evidence="3">DUF4440 domain-containing protein</fullName>
    </submittedName>
</protein>
<dbReference type="Gene3D" id="3.10.310.50">
    <property type="match status" value="1"/>
</dbReference>
<sequence>MFAYADVVCGQSRSNGFTVPKAVGSVNDYANVIPDSTRRSLSDSLLQLKNRTEGEVVVVTRATLEGLDASDMARRIGTTWGVGAKSGRAKNAGTIVLLIPKETSTDGRGYCRIELGDGANVFIPDSVAMSICVAATPAFRARKYGEALQGIVLALSKRYDAQLAAPVRATMIDTLPSVPLPPALDRVLRDYERAWRARDVSALVALFTEDGFVLQPGRAPARGRAALARVYAGQGGGALRLRALAYAHADTVGYLIGAYGYGDAPGDEGKFTLTLRRVRDGRWLIASDMDNGSKPPG</sequence>
<dbReference type="PANTHER" id="PTHR30373">
    <property type="entry name" value="UPF0603 PROTEIN YGCG"/>
    <property type="match status" value="1"/>
</dbReference>
<dbReference type="InterPro" id="IPR027843">
    <property type="entry name" value="DUF4440"/>
</dbReference>
<accession>A0A6M4IX58</accession>
<dbReference type="SUPFAM" id="SSF54427">
    <property type="entry name" value="NTF2-like"/>
    <property type="match status" value="1"/>
</dbReference>
<gene>
    <name evidence="3" type="ORF">HKW67_17670</name>
</gene>
<dbReference type="PANTHER" id="PTHR30373:SF2">
    <property type="entry name" value="UPF0603 PROTEIN YGCG"/>
    <property type="match status" value="1"/>
</dbReference>
<evidence type="ECO:0000313" key="3">
    <source>
        <dbReference type="EMBL" id="QJR38289.1"/>
    </source>
</evidence>
<feature type="domain" description="DUF4440" evidence="2">
    <location>
        <begin position="186"/>
        <end position="285"/>
    </location>
</feature>
<dbReference type="Gene3D" id="3.10.450.50">
    <property type="match status" value="1"/>
</dbReference>
<evidence type="ECO:0000313" key="4">
    <source>
        <dbReference type="Proteomes" id="UP000500938"/>
    </source>
</evidence>
<dbReference type="InterPro" id="IPR032710">
    <property type="entry name" value="NTF2-like_dom_sf"/>
</dbReference>
<feature type="domain" description="TPM" evidence="1">
    <location>
        <begin position="26"/>
        <end position="156"/>
    </location>
</feature>
<name>A0A6M4IX58_9BACT</name>
<dbReference type="Pfam" id="PF14534">
    <property type="entry name" value="DUF4440"/>
    <property type="match status" value="1"/>
</dbReference>
<dbReference type="Pfam" id="PF04536">
    <property type="entry name" value="TPM_phosphatase"/>
    <property type="match status" value="1"/>
</dbReference>